<evidence type="ECO:0000313" key="2">
    <source>
        <dbReference type="Proteomes" id="UP000005505"/>
    </source>
</evidence>
<organism evidence="1 2">
    <name type="scientific">Streptococcus mitis SK575</name>
    <dbReference type="NCBI Taxonomy" id="1095736"/>
    <lineage>
        <taxon>Bacteria</taxon>
        <taxon>Bacillati</taxon>
        <taxon>Bacillota</taxon>
        <taxon>Bacilli</taxon>
        <taxon>Lactobacillales</taxon>
        <taxon>Streptococcaceae</taxon>
        <taxon>Streptococcus</taxon>
        <taxon>Streptococcus mitis group</taxon>
    </lineage>
</organism>
<evidence type="ECO:0000313" key="1">
    <source>
        <dbReference type="EMBL" id="EID25874.1"/>
    </source>
</evidence>
<comment type="caution">
    <text evidence="1">The sequence shown here is derived from an EMBL/GenBank/DDBJ whole genome shotgun (WGS) entry which is preliminary data.</text>
</comment>
<protein>
    <submittedName>
        <fullName evidence="1">Uncharacterized protein</fullName>
    </submittedName>
</protein>
<dbReference type="AlphaFoldDB" id="I0SR71"/>
<accession>I0SR71</accession>
<reference evidence="1 2" key="1">
    <citation type="submission" date="2012-02" db="EMBL/GenBank/DDBJ databases">
        <authorList>
            <person name="Harkins D.M."/>
            <person name="Madupu R."/>
            <person name="Durkin A.S."/>
            <person name="Torralba M."/>
            <person name="Methe B."/>
            <person name="Sutton G.G."/>
            <person name="Nelson K.E."/>
        </authorList>
    </citation>
    <scope>NUCLEOTIDE SEQUENCE [LARGE SCALE GENOMIC DNA]</scope>
    <source>
        <strain evidence="1 2">SK575</strain>
    </source>
</reference>
<gene>
    <name evidence="1" type="ORF">HMPREF1048_0439</name>
</gene>
<dbReference type="EMBL" id="AICU01000090">
    <property type="protein sequence ID" value="EID25874.1"/>
    <property type="molecule type" value="Genomic_DNA"/>
</dbReference>
<proteinExistence type="predicted"/>
<name>I0SR71_STRMT</name>
<dbReference type="Proteomes" id="UP000005505">
    <property type="component" value="Unassembled WGS sequence"/>
</dbReference>
<dbReference type="PATRIC" id="fig|1095736.3.peg.1860"/>
<sequence length="40" mass="4921">MALFQAFGEFSKHHFSITFSQSYKLYWTDYKVEEAKWVRL</sequence>